<evidence type="ECO:0000256" key="5">
    <source>
        <dbReference type="ARBA" id="ARBA00023242"/>
    </source>
</evidence>
<dbReference type="CDD" id="cd02954">
    <property type="entry name" value="DIM1"/>
    <property type="match status" value="1"/>
</dbReference>
<evidence type="ECO:0000256" key="1">
    <source>
        <dbReference type="ARBA" id="ARBA00004123"/>
    </source>
</evidence>
<dbReference type="PANTHER" id="PTHR12052">
    <property type="entry name" value="THIOREDOXIN-LIKE PROTEN 4A, 4B"/>
    <property type="match status" value="1"/>
</dbReference>
<dbReference type="FunFam" id="3.40.30.10:FF:000004">
    <property type="entry name" value="Spliceosomal protein DIB1"/>
    <property type="match status" value="1"/>
</dbReference>
<proteinExistence type="inferred from homology"/>
<organism evidence="6 7">
    <name type="scientific">Puccinia graminis f. sp. tritici</name>
    <dbReference type="NCBI Taxonomy" id="56615"/>
    <lineage>
        <taxon>Eukaryota</taxon>
        <taxon>Fungi</taxon>
        <taxon>Dikarya</taxon>
        <taxon>Basidiomycota</taxon>
        <taxon>Pucciniomycotina</taxon>
        <taxon>Pucciniomycetes</taxon>
        <taxon>Pucciniales</taxon>
        <taxon>Pucciniaceae</taxon>
        <taxon>Puccinia</taxon>
    </lineage>
</organism>
<evidence type="ECO:0000256" key="2">
    <source>
        <dbReference type="ARBA" id="ARBA00008241"/>
    </source>
</evidence>
<evidence type="ECO:0000256" key="4">
    <source>
        <dbReference type="ARBA" id="ARBA00023187"/>
    </source>
</evidence>
<dbReference type="GO" id="GO:0000398">
    <property type="term" value="P:mRNA splicing, via spliceosome"/>
    <property type="evidence" value="ECO:0007669"/>
    <property type="project" value="InterPro"/>
</dbReference>
<evidence type="ECO:0000256" key="3">
    <source>
        <dbReference type="ARBA" id="ARBA00022664"/>
    </source>
</evidence>
<dbReference type="InterPro" id="IPR004123">
    <property type="entry name" value="Dim1"/>
</dbReference>
<dbReference type="GO" id="GO:0005682">
    <property type="term" value="C:U5 snRNP"/>
    <property type="evidence" value="ECO:0007669"/>
    <property type="project" value="TreeGrafter"/>
</dbReference>
<evidence type="ECO:0000313" key="6">
    <source>
        <dbReference type="EMBL" id="KAA1080108.1"/>
    </source>
</evidence>
<gene>
    <name evidence="6" type="primary">DIB1_1</name>
    <name evidence="6" type="ORF">PGTUg99_011782</name>
</gene>
<sequence>MSYFLPHLPSGWHVDQAILAEENRVVIIRFGHDWDSECMRMDETLYGISEKVKNFAVIYLVDITKVPDFTKMYELYDPCTVMFFYRNKHIMIDLGTGNNNKINWAMDDKQEVSRTRLKPNHSIILSVIIVFQFDKTALMFPSSWFGLLTTLH</sequence>
<comment type="similarity">
    <text evidence="2">Belongs to the DIM1 family.</text>
</comment>
<dbReference type="GO" id="GO:0005681">
    <property type="term" value="C:spliceosomal complex"/>
    <property type="evidence" value="ECO:0007669"/>
    <property type="project" value="TreeGrafter"/>
</dbReference>
<keyword evidence="3" id="KW-0507">mRNA processing</keyword>
<dbReference type="SUPFAM" id="SSF52833">
    <property type="entry name" value="Thioredoxin-like"/>
    <property type="match status" value="1"/>
</dbReference>
<protein>
    <submittedName>
        <fullName evidence="6">U4/U6-U5 snRNP complex subunit dib1</fullName>
    </submittedName>
</protein>
<evidence type="ECO:0000313" key="7">
    <source>
        <dbReference type="Proteomes" id="UP000325313"/>
    </source>
</evidence>
<keyword evidence="4" id="KW-0508">mRNA splicing</keyword>
<dbReference type="PANTHER" id="PTHR12052:SF5">
    <property type="entry name" value="THIOREDOXIN-LIKE PROTEIN 4A"/>
    <property type="match status" value="1"/>
</dbReference>
<comment type="subcellular location">
    <subcellularLocation>
        <location evidence="1">Nucleus</location>
    </subcellularLocation>
</comment>
<dbReference type="EMBL" id="VDEP01000442">
    <property type="protein sequence ID" value="KAA1080108.1"/>
    <property type="molecule type" value="Genomic_DNA"/>
</dbReference>
<keyword evidence="5" id="KW-0539">Nucleus</keyword>
<dbReference type="Gene3D" id="3.40.30.10">
    <property type="entry name" value="Glutaredoxin"/>
    <property type="match status" value="1"/>
</dbReference>
<dbReference type="SMART" id="SM01410">
    <property type="entry name" value="DIM1"/>
    <property type="match status" value="1"/>
</dbReference>
<dbReference type="InterPro" id="IPR036249">
    <property type="entry name" value="Thioredoxin-like_sf"/>
</dbReference>
<dbReference type="GO" id="GO:0046540">
    <property type="term" value="C:U4/U6 x U5 tri-snRNP complex"/>
    <property type="evidence" value="ECO:0007669"/>
    <property type="project" value="InterPro"/>
</dbReference>
<reference evidence="6 7" key="1">
    <citation type="submission" date="2019-05" db="EMBL/GenBank/DDBJ databases">
        <title>Emergence of the Ug99 lineage of the wheat stem rust pathogen through somatic hybridization.</title>
        <authorList>
            <person name="Li F."/>
            <person name="Upadhyaya N.M."/>
            <person name="Sperschneider J."/>
            <person name="Matny O."/>
            <person name="Nguyen-Phuc H."/>
            <person name="Mago R."/>
            <person name="Raley C."/>
            <person name="Miller M.E."/>
            <person name="Silverstein K.A.T."/>
            <person name="Henningsen E."/>
            <person name="Hirsch C.D."/>
            <person name="Visser B."/>
            <person name="Pretorius Z.A."/>
            <person name="Steffenson B.J."/>
            <person name="Schwessinger B."/>
            <person name="Dodds P.N."/>
            <person name="Figueroa M."/>
        </authorList>
    </citation>
    <scope>NUCLEOTIDE SEQUENCE [LARGE SCALE GENOMIC DNA]</scope>
    <source>
        <strain evidence="6 7">Ug99</strain>
    </source>
</reference>
<dbReference type="Proteomes" id="UP000325313">
    <property type="component" value="Unassembled WGS sequence"/>
</dbReference>
<dbReference type="AlphaFoldDB" id="A0A5B0MVM7"/>
<comment type="caution">
    <text evidence="6">The sequence shown here is derived from an EMBL/GenBank/DDBJ whole genome shotgun (WGS) entry which is preliminary data.</text>
</comment>
<name>A0A5B0MVM7_PUCGR</name>
<accession>A0A5B0MVM7</accession>
<dbReference type="Pfam" id="PF02966">
    <property type="entry name" value="DIM1"/>
    <property type="match status" value="1"/>
</dbReference>